<proteinExistence type="predicted"/>
<evidence type="ECO:0000256" key="2">
    <source>
        <dbReference type="ARBA" id="ARBA00022692"/>
    </source>
</evidence>
<keyword evidence="4 10" id="KW-0067">ATP-binding</keyword>
<dbReference type="GO" id="GO:0016887">
    <property type="term" value="F:ATP hydrolysis activity"/>
    <property type="evidence" value="ECO:0007669"/>
    <property type="project" value="InterPro"/>
</dbReference>
<evidence type="ECO:0000256" key="5">
    <source>
        <dbReference type="ARBA" id="ARBA00022989"/>
    </source>
</evidence>
<evidence type="ECO:0000313" key="11">
    <source>
        <dbReference type="Proteomes" id="UP001165378"/>
    </source>
</evidence>
<dbReference type="CDD" id="cd03228">
    <property type="entry name" value="ABCC_MRP_Like"/>
    <property type="match status" value="1"/>
</dbReference>
<name>A0AA41PZD6_9ACTN</name>
<feature type="transmembrane region" description="Helical" evidence="8">
    <location>
        <begin position="57"/>
        <end position="77"/>
    </location>
</feature>
<dbReference type="InterPro" id="IPR036640">
    <property type="entry name" value="ABC1_TM_sf"/>
</dbReference>
<feature type="transmembrane region" description="Helical" evidence="8">
    <location>
        <begin position="287"/>
        <end position="309"/>
    </location>
</feature>
<dbReference type="InterPro" id="IPR003439">
    <property type="entry name" value="ABC_transporter-like_ATP-bd"/>
</dbReference>
<dbReference type="PROSITE" id="PS50893">
    <property type="entry name" value="ABC_TRANSPORTER_2"/>
    <property type="match status" value="1"/>
</dbReference>
<evidence type="ECO:0000256" key="8">
    <source>
        <dbReference type="SAM" id="Phobius"/>
    </source>
</evidence>
<dbReference type="SUPFAM" id="SSF90123">
    <property type="entry name" value="ABC transporter transmembrane region"/>
    <property type="match status" value="1"/>
</dbReference>
<dbReference type="PROSITE" id="PS00211">
    <property type="entry name" value="ABC_TRANSPORTER_1"/>
    <property type="match status" value="1"/>
</dbReference>
<evidence type="ECO:0000256" key="6">
    <source>
        <dbReference type="ARBA" id="ARBA00023136"/>
    </source>
</evidence>
<dbReference type="Gene3D" id="3.40.50.300">
    <property type="entry name" value="P-loop containing nucleotide triphosphate hydrolases"/>
    <property type="match status" value="1"/>
</dbReference>
<dbReference type="RefSeq" id="WP_235052633.1">
    <property type="nucleotide sequence ID" value="NZ_JAKFHA010000007.1"/>
</dbReference>
<feature type="transmembrane region" description="Helical" evidence="8">
    <location>
        <begin position="20"/>
        <end position="45"/>
    </location>
</feature>
<dbReference type="Pfam" id="PF00005">
    <property type="entry name" value="ABC_tran"/>
    <property type="match status" value="1"/>
</dbReference>
<feature type="compositionally biased region" description="Low complexity" evidence="7">
    <location>
        <begin position="636"/>
        <end position="651"/>
    </location>
</feature>
<keyword evidence="6 8" id="KW-0472">Membrane</keyword>
<sequence>MRDRLALLSLLRPLGPRVVAGLAAAMLLVTLLPALTAGSLGWLVARAVVVARDGAGLGTLTAPLLLVAVVLFLDLLAPDLVQAFRDWTALRVNGEVRKRVRRALSSPAGIAHVEDQAMREAAGLPAVDTASINIGTGAQGQLWLLARFAGAAASAGLVALYSPWVAAAVLGCMLVQRRILVKQYSTIVRELPQMHRAGRGADYWEQVAGGTAGAQESRIFGFGPWATAEFGRHADARADVMQRVMNRGKGMHWAVFGLSAGSAGLAFGLVTASALDGDLTPARLATTIGGVLGLSSMGVMGFEAIYIAAALRQLAALRTVDGLLDDGAGPAGQDGPGGPGGPTVPGALAAPPVSAAFYAPAAVVRRKDLGRVGASITFEDVWFRYPGTERDVLRGLDLHIPAGDSVAIVGENGVGKTTLLKLLCGFFTPTRGRILIDGADIGTVPPAHWRDRIAVVFQDFARLELSARDNIGLAALGRGAPDEAALREAAGAVGILERIEALPRGWDSVLSPAYKGGGDLSGGQWQRIALARALYAADEGAGVLVLDEPTAALDVTAETELFDRLMDTAHDLTNIVVSHRFSTVRRAARIVVVADGKVAEDGSHAALMELGGMYRTLHELQAERFRQAETDVDADAAAAADGSAAGGCAQADSEEAGR</sequence>
<dbReference type="Proteomes" id="UP001165378">
    <property type="component" value="Unassembled WGS sequence"/>
</dbReference>
<dbReference type="InterPro" id="IPR003593">
    <property type="entry name" value="AAA+_ATPase"/>
</dbReference>
<dbReference type="GO" id="GO:0005886">
    <property type="term" value="C:plasma membrane"/>
    <property type="evidence" value="ECO:0007669"/>
    <property type="project" value="UniProtKB-SubCell"/>
</dbReference>
<comment type="caution">
    <text evidence="10">The sequence shown here is derived from an EMBL/GenBank/DDBJ whole genome shotgun (WGS) entry which is preliminary data.</text>
</comment>
<feature type="transmembrane region" description="Helical" evidence="8">
    <location>
        <begin position="151"/>
        <end position="175"/>
    </location>
</feature>
<reference evidence="10" key="1">
    <citation type="submission" date="2022-01" db="EMBL/GenBank/DDBJ databases">
        <title>Genome-Based Taxonomic Classification of the Phylum Actinobacteria.</title>
        <authorList>
            <person name="Gao Y."/>
        </authorList>
    </citation>
    <scope>NUCLEOTIDE SEQUENCE</scope>
    <source>
        <strain evidence="10">KLBMP 8922</strain>
    </source>
</reference>
<keyword evidence="2 8" id="KW-0812">Transmembrane</keyword>
<keyword evidence="3" id="KW-0547">Nucleotide-binding</keyword>
<keyword evidence="11" id="KW-1185">Reference proteome</keyword>
<evidence type="ECO:0000256" key="3">
    <source>
        <dbReference type="ARBA" id="ARBA00022741"/>
    </source>
</evidence>
<dbReference type="AlphaFoldDB" id="A0AA41PZD6"/>
<gene>
    <name evidence="10" type="ORF">LZ495_14690</name>
</gene>
<dbReference type="Gene3D" id="1.20.1560.10">
    <property type="entry name" value="ABC transporter type 1, transmembrane domain"/>
    <property type="match status" value="1"/>
</dbReference>
<dbReference type="InterPro" id="IPR017871">
    <property type="entry name" value="ABC_transporter-like_CS"/>
</dbReference>
<dbReference type="PANTHER" id="PTHR24221:SF654">
    <property type="entry name" value="ATP-BINDING CASSETTE SUB-FAMILY B MEMBER 6"/>
    <property type="match status" value="1"/>
</dbReference>
<evidence type="ECO:0000259" key="9">
    <source>
        <dbReference type="PROSITE" id="PS50893"/>
    </source>
</evidence>
<dbReference type="SUPFAM" id="SSF52540">
    <property type="entry name" value="P-loop containing nucleoside triphosphate hydrolases"/>
    <property type="match status" value="1"/>
</dbReference>
<protein>
    <submittedName>
        <fullName evidence="10">ATP-binding cassette domain-containing protein</fullName>
    </submittedName>
</protein>
<evidence type="ECO:0000313" key="10">
    <source>
        <dbReference type="EMBL" id="MCF2528461.1"/>
    </source>
</evidence>
<organism evidence="10 11">
    <name type="scientific">Yinghuangia soli</name>
    <dbReference type="NCBI Taxonomy" id="2908204"/>
    <lineage>
        <taxon>Bacteria</taxon>
        <taxon>Bacillati</taxon>
        <taxon>Actinomycetota</taxon>
        <taxon>Actinomycetes</taxon>
        <taxon>Kitasatosporales</taxon>
        <taxon>Streptomycetaceae</taxon>
        <taxon>Yinghuangia</taxon>
    </lineage>
</organism>
<feature type="domain" description="ABC transporter" evidence="9">
    <location>
        <begin position="376"/>
        <end position="620"/>
    </location>
</feature>
<feature type="transmembrane region" description="Helical" evidence="8">
    <location>
        <begin position="253"/>
        <end position="275"/>
    </location>
</feature>
<comment type="subcellular location">
    <subcellularLocation>
        <location evidence="1">Cell membrane</location>
        <topology evidence="1">Multi-pass membrane protein</topology>
    </subcellularLocation>
</comment>
<dbReference type="GO" id="GO:0034040">
    <property type="term" value="F:ATPase-coupled lipid transmembrane transporter activity"/>
    <property type="evidence" value="ECO:0007669"/>
    <property type="project" value="TreeGrafter"/>
</dbReference>
<dbReference type="EMBL" id="JAKFHA010000007">
    <property type="protein sequence ID" value="MCF2528461.1"/>
    <property type="molecule type" value="Genomic_DNA"/>
</dbReference>
<dbReference type="GO" id="GO:0005524">
    <property type="term" value="F:ATP binding"/>
    <property type="evidence" value="ECO:0007669"/>
    <property type="project" value="UniProtKB-KW"/>
</dbReference>
<evidence type="ECO:0000256" key="1">
    <source>
        <dbReference type="ARBA" id="ARBA00004651"/>
    </source>
</evidence>
<dbReference type="InterPro" id="IPR027417">
    <property type="entry name" value="P-loop_NTPase"/>
</dbReference>
<feature type="region of interest" description="Disordered" evidence="7">
    <location>
        <begin position="636"/>
        <end position="658"/>
    </location>
</feature>
<evidence type="ECO:0000256" key="4">
    <source>
        <dbReference type="ARBA" id="ARBA00022840"/>
    </source>
</evidence>
<dbReference type="InterPro" id="IPR039421">
    <property type="entry name" value="Type_1_exporter"/>
</dbReference>
<keyword evidence="5 8" id="KW-1133">Transmembrane helix</keyword>
<dbReference type="SMART" id="SM00382">
    <property type="entry name" value="AAA"/>
    <property type="match status" value="1"/>
</dbReference>
<accession>A0AA41PZD6</accession>
<evidence type="ECO:0000256" key="7">
    <source>
        <dbReference type="SAM" id="MobiDB-lite"/>
    </source>
</evidence>
<dbReference type="PANTHER" id="PTHR24221">
    <property type="entry name" value="ATP-BINDING CASSETTE SUB-FAMILY B"/>
    <property type="match status" value="1"/>
</dbReference>